<evidence type="ECO:0000256" key="1">
    <source>
        <dbReference type="SAM" id="MobiDB-lite"/>
    </source>
</evidence>
<dbReference type="InterPro" id="IPR019557">
    <property type="entry name" value="AminoTfrase-like_pln_mobile"/>
</dbReference>
<dbReference type="InterPro" id="IPR044824">
    <property type="entry name" value="MAIN-like"/>
</dbReference>
<feature type="region of interest" description="Disordered" evidence="1">
    <location>
        <begin position="491"/>
        <end position="525"/>
    </location>
</feature>
<dbReference type="PANTHER" id="PTHR46033">
    <property type="entry name" value="PROTEIN MAIN-LIKE 2"/>
    <property type="match status" value="1"/>
</dbReference>
<reference evidence="3 4" key="1">
    <citation type="journal article" date="2018" name="PLoS Genet.">
        <title>Population sequencing reveals clonal diversity and ancestral inbreeding in the grapevine cultivar Chardonnay.</title>
        <authorList>
            <person name="Roach M.J."/>
            <person name="Johnson D.L."/>
            <person name="Bohlmann J."/>
            <person name="van Vuuren H.J."/>
            <person name="Jones S.J."/>
            <person name="Pretorius I.S."/>
            <person name="Schmidt S.A."/>
            <person name="Borneman A.R."/>
        </authorList>
    </citation>
    <scope>NUCLEOTIDE SEQUENCE [LARGE SCALE GENOMIC DNA]</scope>
    <source>
        <strain evidence="4">cv. Chardonnay</strain>
        <tissue evidence="3">Leaf</tissue>
    </source>
</reference>
<name>A0A438IGV0_VITVI</name>
<dbReference type="GO" id="GO:0010073">
    <property type="term" value="P:meristem maintenance"/>
    <property type="evidence" value="ECO:0007669"/>
    <property type="project" value="InterPro"/>
</dbReference>
<organism evidence="3 4">
    <name type="scientific">Vitis vinifera</name>
    <name type="common">Grape</name>
    <dbReference type="NCBI Taxonomy" id="29760"/>
    <lineage>
        <taxon>Eukaryota</taxon>
        <taxon>Viridiplantae</taxon>
        <taxon>Streptophyta</taxon>
        <taxon>Embryophyta</taxon>
        <taxon>Tracheophyta</taxon>
        <taxon>Spermatophyta</taxon>
        <taxon>Magnoliopsida</taxon>
        <taxon>eudicotyledons</taxon>
        <taxon>Gunneridae</taxon>
        <taxon>Pentapetalae</taxon>
        <taxon>rosids</taxon>
        <taxon>Vitales</taxon>
        <taxon>Vitaceae</taxon>
        <taxon>Viteae</taxon>
        <taxon>Vitis</taxon>
    </lineage>
</organism>
<dbReference type="EMBL" id="QGNW01000110">
    <property type="protein sequence ID" value="RVW95965.1"/>
    <property type="molecule type" value="Genomic_DNA"/>
</dbReference>
<gene>
    <name evidence="3" type="primary">MAIL3_199</name>
    <name evidence="3" type="ORF">CK203_027731</name>
</gene>
<evidence type="ECO:0000313" key="3">
    <source>
        <dbReference type="EMBL" id="RVW95965.1"/>
    </source>
</evidence>
<evidence type="ECO:0000259" key="2">
    <source>
        <dbReference type="Pfam" id="PF10536"/>
    </source>
</evidence>
<comment type="caution">
    <text evidence="3">The sequence shown here is derived from an EMBL/GenBank/DDBJ whole genome shotgun (WGS) entry which is preliminary data.</text>
</comment>
<protein>
    <submittedName>
        <fullName evidence="3">Serine/threonine-protein phosphatase 7 long form-like</fullName>
    </submittedName>
</protein>
<dbReference type="PANTHER" id="PTHR46033:SF8">
    <property type="entry name" value="PROTEIN MAINTENANCE OF MERISTEMS-LIKE"/>
    <property type="match status" value="1"/>
</dbReference>
<dbReference type="Pfam" id="PF10536">
    <property type="entry name" value="PMD"/>
    <property type="match status" value="1"/>
</dbReference>
<feature type="domain" description="Aminotransferase-like plant mobile" evidence="2">
    <location>
        <begin position="173"/>
        <end position="318"/>
    </location>
</feature>
<dbReference type="Proteomes" id="UP000288805">
    <property type="component" value="Unassembled WGS sequence"/>
</dbReference>
<dbReference type="AlphaFoldDB" id="A0A438IGV0"/>
<accession>A0A438IGV0</accession>
<sequence length="616" mass="70583">MDTIGWINAKARNWLEQIPLEKWALSHDGGRRYGIMTINMSEVFNGVLKGAHNLPIIALVQLTFYRVNSYFTVRREHGASRLASGEEFTPHIDAKIKAKVVKAGAHEVLLYDHVAGRFHVKNRHSVESSNRKPRTYHVTLQTRYGQCLTCRHRMRREWVLDDRVRPYIIQSRFYVFHRVSHVKVDWPLITALVERWRPETHIFHMTVGEMTITLQDVAILFGLRVHGHLATGSTDIDWHALCEELLGVRLTETDIRGTSLTVRFITTHFSHLPPGVVDEVTLQRHARAYLLLLVGGSLFPYKKGVYIQLAILPMLKDFGPLHLLQLWSWERLQVGRPSRSLPHAPVPIDERFPPNALGNSDFHSIDRRGRPQFDWRLYNEHYMALWEARGDHIVIAEPIGPHMDYHAPYMTWYRRITHRFITPMDDFGPMRYQATTLSAHLLEVMHWRTLILMLAALSMDEVGHQLSRQLLDHHLFEVGQHLEGESLISSNVPSVQHPTSSDPPLAQPLTSSDPPSVQPPTSLNLPQLQPLISSDSPLMQIDTSIWLDLPPAISRGRRGLRQPRLLPPPPPLFPALAPSQTNVLHVSRAVPATIREERPKRKRVPVTHRFSPCGSM</sequence>
<evidence type="ECO:0000313" key="4">
    <source>
        <dbReference type="Proteomes" id="UP000288805"/>
    </source>
</evidence>
<proteinExistence type="predicted"/>